<feature type="transmembrane region" description="Helical" evidence="5">
    <location>
        <begin position="44"/>
        <end position="61"/>
    </location>
</feature>
<keyword evidence="4 5" id="KW-0472">Membrane</keyword>
<feature type="transmembrane region" description="Helical" evidence="5">
    <location>
        <begin position="150"/>
        <end position="172"/>
    </location>
</feature>
<keyword evidence="7" id="KW-1185">Reference proteome</keyword>
<sequence length="175" mass="19421">MYKLERTLLERSLNTIWAFVICGVLLGGYSVQFLKHELPCPLCLLQRLSMIGVAMGPLLNLRFGIYPAHYAVSILSALFGGFVSLRQISLHICPGFSSFGEPVLGLELYTWALVVFACSVFVSAIMLFLHTTSPQHIQKTQMNTFENMGFWLVLFMTAANVITIFQECGLSACTG</sequence>
<reference evidence="6 7" key="1">
    <citation type="journal article" date="2022" name="bioRxiv">
        <title>Ecology and evolution of chlamydial symbionts of arthropods.</title>
        <authorList>
            <person name="Halter T."/>
            <person name="Koestlbacher S."/>
            <person name="Collingro A."/>
            <person name="Sixt B.S."/>
            <person name="Toenshoff E.R."/>
            <person name="Hendrickx F."/>
            <person name="Kostanjsek R."/>
            <person name="Horn M."/>
        </authorList>
    </citation>
    <scope>NUCLEOTIDE SEQUENCE [LARGE SCALE GENOMIC DNA]</scope>
    <source>
        <strain evidence="6">W744xW776</strain>
    </source>
</reference>
<dbReference type="SUPFAM" id="SSF158442">
    <property type="entry name" value="DsbB-like"/>
    <property type="match status" value="1"/>
</dbReference>
<evidence type="ECO:0000256" key="5">
    <source>
        <dbReference type="SAM" id="Phobius"/>
    </source>
</evidence>
<organism evidence="6 7">
    <name type="scientific">Candidatus Rhabdochlamydia oedothoracis</name>
    <dbReference type="NCBI Taxonomy" id="2720720"/>
    <lineage>
        <taxon>Bacteria</taxon>
        <taxon>Pseudomonadati</taxon>
        <taxon>Chlamydiota</taxon>
        <taxon>Chlamydiia</taxon>
        <taxon>Parachlamydiales</taxon>
        <taxon>Candidatus Rhabdochlamydiaceae</taxon>
        <taxon>Candidatus Rhabdochlamydia</taxon>
    </lineage>
</organism>
<keyword evidence="2 5" id="KW-0812">Transmembrane</keyword>
<dbReference type="InterPro" id="IPR023380">
    <property type="entry name" value="DsbB-like_sf"/>
</dbReference>
<dbReference type="EMBL" id="CP075587">
    <property type="protein sequence ID" value="QYF48457.1"/>
    <property type="molecule type" value="Genomic_DNA"/>
</dbReference>
<evidence type="ECO:0000256" key="3">
    <source>
        <dbReference type="ARBA" id="ARBA00022989"/>
    </source>
</evidence>
<dbReference type="RefSeq" id="WP_215216791.1">
    <property type="nucleotide sequence ID" value="NZ_CP075587.1"/>
</dbReference>
<accession>A0ABX8V1S1</accession>
<dbReference type="Pfam" id="PF02600">
    <property type="entry name" value="DsbB"/>
    <property type="match status" value="1"/>
</dbReference>
<feature type="transmembrane region" description="Helical" evidence="5">
    <location>
        <begin position="108"/>
        <end position="129"/>
    </location>
</feature>
<evidence type="ECO:0000256" key="4">
    <source>
        <dbReference type="ARBA" id="ARBA00023136"/>
    </source>
</evidence>
<evidence type="ECO:0000256" key="2">
    <source>
        <dbReference type="ARBA" id="ARBA00022692"/>
    </source>
</evidence>
<proteinExistence type="predicted"/>
<evidence type="ECO:0000313" key="7">
    <source>
        <dbReference type="Proteomes" id="UP000826014"/>
    </source>
</evidence>
<evidence type="ECO:0000313" key="6">
    <source>
        <dbReference type="EMBL" id="QYF48457.1"/>
    </source>
</evidence>
<dbReference type="Gene3D" id="1.20.1550.10">
    <property type="entry name" value="DsbB-like"/>
    <property type="match status" value="1"/>
</dbReference>
<keyword evidence="3 5" id="KW-1133">Transmembrane helix</keyword>
<evidence type="ECO:0000256" key="1">
    <source>
        <dbReference type="ARBA" id="ARBA00004141"/>
    </source>
</evidence>
<feature type="transmembrane region" description="Helical" evidence="5">
    <location>
        <begin position="68"/>
        <end position="88"/>
    </location>
</feature>
<name>A0ABX8V1S1_9BACT</name>
<gene>
    <name evidence="6" type="ORF">RHABOEDO_000619</name>
</gene>
<protein>
    <submittedName>
        <fullName evidence="6">Disulfide bond formation protein B</fullName>
    </submittedName>
</protein>
<feature type="transmembrane region" description="Helical" evidence="5">
    <location>
        <begin position="12"/>
        <end position="32"/>
    </location>
</feature>
<dbReference type="Proteomes" id="UP000826014">
    <property type="component" value="Chromosome"/>
</dbReference>
<comment type="subcellular location">
    <subcellularLocation>
        <location evidence="1">Membrane</location>
        <topology evidence="1">Multi-pass membrane protein</topology>
    </subcellularLocation>
</comment>
<dbReference type="InterPro" id="IPR003752">
    <property type="entry name" value="DiS_bond_form_DsbB/BdbC"/>
</dbReference>